<feature type="region of interest" description="Disordered" evidence="1">
    <location>
        <begin position="1"/>
        <end position="113"/>
    </location>
</feature>
<evidence type="ECO:0000256" key="1">
    <source>
        <dbReference type="SAM" id="MobiDB-lite"/>
    </source>
</evidence>
<gene>
    <name evidence="3" type="primary">LOC120261421</name>
</gene>
<accession>A0AB40BD54</accession>
<dbReference type="AlphaFoldDB" id="A0AB40BD54"/>
<evidence type="ECO:0000313" key="3">
    <source>
        <dbReference type="RefSeq" id="XP_039125242.1"/>
    </source>
</evidence>
<evidence type="ECO:0000313" key="2">
    <source>
        <dbReference type="Proteomes" id="UP001515500"/>
    </source>
</evidence>
<organism evidence="2 3">
    <name type="scientific">Dioscorea cayennensis subsp. rotundata</name>
    <name type="common">White Guinea yam</name>
    <name type="synonym">Dioscorea rotundata</name>
    <dbReference type="NCBI Taxonomy" id="55577"/>
    <lineage>
        <taxon>Eukaryota</taxon>
        <taxon>Viridiplantae</taxon>
        <taxon>Streptophyta</taxon>
        <taxon>Embryophyta</taxon>
        <taxon>Tracheophyta</taxon>
        <taxon>Spermatophyta</taxon>
        <taxon>Magnoliopsida</taxon>
        <taxon>Liliopsida</taxon>
        <taxon>Dioscoreales</taxon>
        <taxon>Dioscoreaceae</taxon>
        <taxon>Dioscorea</taxon>
    </lineage>
</organism>
<protein>
    <submittedName>
        <fullName evidence="3">Nucleolin-like</fullName>
    </submittedName>
</protein>
<sequence length="165" mass="18730">MRRWNRYYDEDDGDDDDYAQRTRVVPWQGGDDDDDDDDQRERGHSRAPPPRRPIPQPPTRRDNPDDDDGGGDKKEVVDDNDKEEDDDGRESEDLGARPRKVYPKPKDGKDDVSGALAGLLDKLNVSAEDGHDSKGGNINVHLHLEGNYFENFTFSKKEKGGGRRH</sequence>
<feature type="compositionally biased region" description="Acidic residues" evidence="1">
    <location>
        <begin position="80"/>
        <end position="90"/>
    </location>
</feature>
<dbReference type="RefSeq" id="XP_039125242.1">
    <property type="nucleotide sequence ID" value="XM_039269308.1"/>
</dbReference>
<keyword evidence="2" id="KW-1185">Reference proteome</keyword>
<feature type="compositionally biased region" description="Pro residues" evidence="1">
    <location>
        <begin position="47"/>
        <end position="58"/>
    </location>
</feature>
<name>A0AB40BD54_DIOCR</name>
<dbReference type="Proteomes" id="UP001515500">
    <property type="component" value="Chromosome 5"/>
</dbReference>
<dbReference type="GeneID" id="120261421"/>
<reference evidence="3" key="1">
    <citation type="submission" date="2025-08" db="UniProtKB">
        <authorList>
            <consortium name="RefSeq"/>
        </authorList>
    </citation>
    <scope>IDENTIFICATION</scope>
</reference>
<feature type="compositionally biased region" description="Basic and acidic residues" evidence="1">
    <location>
        <begin position="70"/>
        <end position="79"/>
    </location>
</feature>
<proteinExistence type="predicted"/>